<comment type="caution">
    <text evidence="1">The sequence shown here is derived from an EMBL/GenBank/DDBJ whole genome shotgun (WGS) entry which is preliminary data.</text>
</comment>
<dbReference type="Proteomes" id="UP001476247">
    <property type="component" value="Unassembled WGS sequence"/>
</dbReference>
<proteinExistence type="predicted"/>
<evidence type="ECO:0000313" key="1">
    <source>
        <dbReference type="EMBL" id="GAA5797424.1"/>
    </source>
</evidence>
<name>A0ABP9XRJ7_9FUNG</name>
<keyword evidence="2" id="KW-1185">Reference proteome</keyword>
<protein>
    <submittedName>
        <fullName evidence="1">Uncharacterized protein</fullName>
    </submittedName>
</protein>
<dbReference type="EMBL" id="BAABUJ010000008">
    <property type="protein sequence ID" value="GAA5797424.1"/>
    <property type="molecule type" value="Genomic_DNA"/>
</dbReference>
<evidence type="ECO:0000313" key="2">
    <source>
        <dbReference type="Proteomes" id="UP001476247"/>
    </source>
</evidence>
<organism evidence="1 2">
    <name type="scientific">Helicostylum pulchrum</name>
    <dbReference type="NCBI Taxonomy" id="562976"/>
    <lineage>
        <taxon>Eukaryota</taxon>
        <taxon>Fungi</taxon>
        <taxon>Fungi incertae sedis</taxon>
        <taxon>Mucoromycota</taxon>
        <taxon>Mucoromycotina</taxon>
        <taxon>Mucoromycetes</taxon>
        <taxon>Mucorales</taxon>
        <taxon>Mucorineae</taxon>
        <taxon>Mucoraceae</taxon>
        <taxon>Helicostylum</taxon>
    </lineage>
</organism>
<accession>A0ABP9XRJ7</accession>
<reference evidence="1 2" key="1">
    <citation type="submission" date="2024-04" db="EMBL/GenBank/DDBJ databases">
        <title>genome sequences of Mucor flavus KT1a and Helicostylum pulchrum KT1b strains isolation_sourced from the surface of a dry-aged beef.</title>
        <authorList>
            <person name="Toyotome T."/>
            <person name="Hosono M."/>
            <person name="Torimaru M."/>
            <person name="Fukuda K."/>
            <person name="Mikami N."/>
        </authorList>
    </citation>
    <scope>NUCLEOTIDE SEQUENCE [LARGE SCALE GENOMIC DNA]</scope>
    <source>
        <strain evidence="1 2">KT1b</strain>
    </source>
</reference>
<sequence length="262" mass="30277">MRGAEIKIFNCFAIRTSFIPSYMTLDTKLANYHILKSKKHVIDKYYTWSQVVSLKRKAFKPQGPDKSLRFQGTLETDGIGVSAIKQNTSTNRRLADIDRQQSVTKDEYKIEHIEDLTQEALKRTADNCVLIDPGRRDLMYCMHKTSTVKEKKTFIFTKNNRMKLSIHFRSLRKRSQPFVIKAAEAALSETNSSSVSVDKFVQYIKTRVSVKDTMYAYYGDETINSDKFFFPDSELDFQVDKKCNLYYGSLFVANIRDLSSAL</sequence>
<gene>
    <name evidence="1" type="ORF">HPULCUR_002808</name>
</gene>